<feature type="compositionally biased region" description="Low complexity" evidence="1">
    <location>
        <begin position="164"/>
        <end position="175"/>
    </location>
</feature>
<keyword evidence="3" id="KW-1185">Reference proteome</keyword>
<evidence type="ECO:0000313" key="3">
    <source>
        <dbReference type="Proteomes" id="UP000257109"/>
    </source>
</evidence>
<dbReference type="Proteomes" id="UP000257109">
    <property type="component" value="Unassembled WGS sequence"/>
</dbReference>
<proteinExistence type="predicted"/>
<gene>
    <name evidence="2" type="ORF">CR513_22217</name>
</gene>
<protein>
    <submittedName>
        <fullName evidence="2">Uncharacterized protein</fullName>
    </submittedName>
</protein>
<evidence type="ECO:0000256" key="1">
    <source>
        <dbReference type="SAM" id="MobiDB-lite"/>
    </source>
</evidence>
<dbReference type="AlphaFoldDB" id="A0A371GXL3"/>
<dbReference type="EMBL" id="QJKJ01004170">
    <property type="protein sequence ID" value="RDX95284.1"/>
    <property type="molecule type" value="Genomic_DNA"/>
</dbReference>
<reference evidence="2" key="1">
    <citation type="submission" date="2018-05" db="EMBL/GenBank/DDBJ databases">
        <title>Draft genome of Mucuna pruriens seed.</title>
        <authorList>
            <person name="Nnadi N.E."/>
            <person name="Vos R."/>
            <person name="Hasami M.H."/>
            <person name="Devisetty U.K."/>
            <person name="Aguiy J.C."/>
        </authorList>
    </citation>
    <scope>NUCLEOTIDE SEQUENCE [LARGE SCALE GENOMIC DNA]</scope>
    <source>
        <strain evidence="2">JCA_2017</strain>
    </source>
</reference>
<organism evidence="2 3">
    <name type="scientific">Mucuna pruriens</name>
    <name type="common">Velvet bean</name>
    <name type="synonym">Dolichos pruriens</name>
    <dbReference type="NCBI Taxonomy" id="157652"/>
    <lineage>
        <taxon>Eukaryota</taxon>
        <taxon>Viridiplantae</taxon>
        <taxon>Streptophyta</taxon>
        <taxon>Embryophyta</taxon>
        <taxon>Tracheophyta</taxon>
        <taxon>Spermatophyta</taxon>
        <taxon>Magnoliopsida</taxon>
        <taxon>eudicotyledons</taxon>
        <taxon>Gunneridae</taxon>
        <taxon>Pentapetalae</taxon>
        <taxon>rosids</taxon>
        <taxon>fabids</taxon>
        <taxon>Fabales</taxon>
        <taxon>Fabaceae</taxon>
        <taxon>Papilionoideae</taxon>
        <taxon>50 kb inversion clade</taxon>
        <taxon>NPAAA clade</taxon>
        <taxon>indigoferoid/millettioid clade</taxon>
        <taxon>Phaseoleae</taxon>
        <taxon>Mucuna</taxon>
    </lineage>
</organism>
<feature type="region of interest" description="Disordered" evidence="1">
    <location>
        <begin position="157"/>
        <end position="176"/>
    </location>
</feature>
<dbReference type="OrthoDB" id="1990337at2759"/>
<evidence type="ECO:0000313" key="2">
    <source>
        <dbReference type="EMBL" id="RDX95284.1"/>
    </source>
</evidence>
<feature type="non-terminal residue" evidence="2">
    <location>
        <position position="1"/>
    </location>
</feature>
<name>A0A371GXL3_MUCPR</name>
<accession>A0A371GXL3</accession>
<comment type="caution">
    <text evidence="2">The sequence shown here is derived from an EMBL/GenBank/DDBJ whole genome shotgun (WGS) entry which is preliminary data.</text>
</comment>
<sequence>MRGCNLCVCGTLLRLPLRKWRNAFDANLDAYMVAAKLGEDPSSLSKACSLSSASRNDLSAFFFLYLRQAACIKHAAHGIEPGQTLCSINHIFFHFMLNMELIYDLYSVQLSRMTLTIRRRNWEATHFKSSGMRAKASTSDIVSTVLVEMGRFEEEVGSRAHVRSSSPQKSPAFSSDELKKPVLPPFVVAVASFPRMMNSISSTGSPSRTM</sequence>